<dbReference type="RefSeq" id="WP_058387170.1">
    <property type="nucleotide sequence ID" value="NZ_LNYI01000068.1"/>
</dbReference>
<gene>
    <name evidence="1" type="ORF">Llan_2605</name>
</gene>
<proteinExistence type="predicted"/>
<dbReference type="InterPro" id="IPR021352">
    <property type="entry name" value="DUF2971"/>
</dbReference>
<dbReference type="EMBL" id="LNYI01000068">
    <property type="protein sequence ID" value="KTD15945.1"/>
    <property type="molecule type" value="Genomic_DNA"/>
</dbReference>
<sequence>MREIEDLLGPAPDCDLHHYTGVVGLHGIATSRSIWASSAYYLNDSSEIMEAVRFTSHVARQIAQSADEGAVVVLDNLQEWLKTLQHPQGIYVMSLSARENDLSQWRAYTPYAKGVCLSFSSEQVSNLARRNGCKVVKCIYGKDEKTRLAKLIAEKTLETWRNTHQDDIPRAHPSQKYHPLFESMKSNYLALFVLFKDQRFSSEDEWRIVSPYIASYVDEKVDYRVGASTMIPYIKIALPSEGPLFDRIWIGPTEHNNLSMHAISAFMSKYRLVRNGCISSGIPYREWR</sequence>
<accession>A0A0W0V8H3</accession>
<name>A0A0W0V8H3_9GAMM</name>
<dbReference type="Pfam" id="PF11185">
    <property type="entry name" value="DUF2971"/>
    <property type="match status" value="1"/>
</dbReference>
<evidence type="ECO:0008006" key="3">
    <source>
        <dbReference type="Google" id="ProtNLM"/>
    </source>
</evidence>
<organism evidence="1 2">
    <name type="scientific">Legionella lansingensis</name>
    <dbReference type="NCBI Taxonomy" id="45067"/>
    <lineage>
        <taxon>Bacteria</taxon>
        <taxon>Pseudomonadati</taxon>
        <taxon>Pseudomonadota</taxon>
        <taxon>Gammaproteobacteria</taxon>
        <taxon>Legionellales</taxon>
        <taxon>Legionellaceae</taxon>
        <taxon>Legionella</taxon>
    </lineage>
</organism>
<dbReference type="AlphaFoldDB" id="A0A0W0V8H3"/>
<protein>
    <recommendedName>
        <fullName evidence="3">DUF2971 domain-containing protein</fullName>
    </recommendedName>
</protein>
<evidence type="ECO:0000313" key="2">
    <source>
        <dbReference type="Proteomes" id="UP000054869"/>
    </source>
</evidence>
<keyword evidence="2" id="KW-1185">Reference proteome</keyword>
<evidence type="ECO:0000313" key="1">
    <source>
        <dbReference type="EMBL" id="KTD15945.1"/>
    </source>
</evidence>
<dbReference type="PATRIC" id="fig|45067.4.peg.2740"/>
<dbReference type="Proteomes" id="UP000054869">
    <property type="component" value="Unassembled WGS sequence"/>
</dbReference>
<comment type="caution">
    <text evidence="1">The sequence shown here is derived from an EMBL/GenBank/DDBJ whole genome shotgun (WGS) entry which is preliminary data.</text>
</comment>
<reference evidence="1 2" key="1">
    <citation type="submission" date="2015-11" db="EMBL/GenBank/DDBJ databases">
        <title>Genomic analysis of 38 Legionella species identifies large and diverse effector repertoires.</title>
        <authorList>
            <person name="Burstein D."/>
            <person name="Amaro F."/>
            <person name="Zusman T."/>
            <person name="Lifshitz Z."/>
            <person name="Cohen O."/>
            <person name="Gilbert J.A."/>
            <person name="Pupko T."/>
            <person name="Shuman H.A."/>
            <person name="Segal G."/>
        </authorList>
    </citation>
    <scope>NUCLEOTIDE SEQUENCE [LARGE SCALE GENOMIC DNA]</scope>
    <source>
        <strain evidence="1 2">ATCC 49751</strain>
    </source>
</reference>